<evidence type="ECO:0000259" key="14">
    <source>
        <dbReference type="Pfam" id="PF08240"/>
    </source>
</evidence>
<keyword evidence="4 12" id="KW-0862">Zinc</keyword>
<evidence type="ECO:0000313" key="16">
    <source>
        <dbReference type="EMBL" id="CRX79282.1"/>
    </source>
</evidence>
<evidence type="ECO:0000256" key="9">
    <source>
        <dbReference type="ARBA" id="ARBA00048110"/>
    </source>
</evidence>
<dbReference type="Gene3D" id="3.40.50.720">
    <property type="entry name" value="NAD(P)-binding Rossmann-like Domain"/>
    <property type="match status" value="1"/>
</dbReference>
<name>A0A0H5FSE0_9BASI</name>
<evidence type="ECO:0000256" key="10">
    <source>
        <dbReference type="ARBA" id="ARBA00049164"/>
    </source>
</evidence>
<feature type="domain" description="Alcohol dehydrogenase-like N-terminal" evidence="14">
    <location>
        <begin position="35"/>
        <end position="89"/>
    </location>
</feature>
<evidence type="ECO:0000256" key="4">
    <source>
        <dbReference type="ARBA" id="ARBA00022833"/>
    </source>
</evidence>
<evidence type="ECO:0000256" key="7">
    <source>
        <dbReference type="ARBA" id="ARBA00047793"/>
    </source>
</evidence>
<dbReference type="InterPro" id="IPR014183">
    <property type="entry name" value="ADH_3"/>
</dbReference>
<dbReference type="GO" id="GO:0008270">
    <property type="term" value="F:zinc ion binding"/>
    <property type="evidence" value="ECO:0007669"/>
    <property type="project" value="InterPro"/>
</dbReference>
<dbReference type="AlphaFoldDB" id="A0A0H5FSE0"/>
<evidence type="ECO:0000259" key="13">
    <source>
        <dbReference type="Pfam" id="PF00107"/>
    </source>
</evidence>
<keyword evidence="5" id="KW-0560">Oxidoreductase</keyword>
<dbReference type="EMBL" id="LN868512">
    <property type="protein sequence ID" value="CRX79282.1"/>
    <property type="molecule type" value="Genomic_DNA"/>
</dbReference>
<comment type="catalytic activity">
    <reaction evidence="11">
        <text>a primary alcohol + NAD(+) = an aldehyde + NADH + H(+)</text>
        <dbReference type="Rhea" id="RHEA:10736"/>
        <dbReference type="ChEBI" id="CHEBI:15378"/>
        <dbReference type="ChEBI" id="CHEBI:15734"/>
        <dbReference type="ChEBI" id="CHEBI:17478"/>
        <dbReference type="ChEBI" id="CHEBI:57540"/>
        <dbReference type="ChEBI" id="CHEBI:57945"/>
        <dbReference type="EC" id="1.1.1.1"/>
    </reaction>
</comment>
<dbReference type="PROSITE" id="PS00059">
    <property type="entry name" value="ADH_ZINC"/>
    <property type="match status" value="1"/>
</dbReference>
<dbReference type="SUPFAM" id="SSF50129">
    <property type="entry name" value="GroES-like"/>
    <property type="match status" value="2"/>
</dbReference>
<dbReference type="InterPro" id="IPR002328">
    <property type="entry name" value="ADH_Zn_CS"/>
</dbReference>
<dbReference type="InterPro" id="IPR036291">
    <property type="entry name" value="NAD(P)-bd_dom_sf"/>
</dbReference>
<dbReference type="GO" id="GO:0005829">
    <property type="term" value="C:cytosol"/>
    <property type="evidence" value="ECO:0007669"/>
    <property type="project" value="TreeGrafter"/>
</dbReference>
<dbReference type="FunFam" id="3.40.50.720:FF:000003">
    <property type="entry name" value="S-(hydroxymethyl)glutathione dehydrogenase"/>
    <property type="match status" value="1"/>
</dbReference>
<dbReference type="Pfam" id="PF08240">
    <property type="entry name" value="ADH_N"/>
    <property type="match status" value="1"/>
</dbReference>
<keyword evidence="3 12" id="KW-0479">Metal-binding</keyword>
<dbReference type="PANTHER" id="PTHR43880">
    <property type="entry name" value="ALCOHOL DEHYDROGENASE"/>
    <property type="match status" value="1"/>
</dbReference>
<dbReference type="CDD" id="cd08300">
    <property type="entry name" value="alcohol_DH_class_III"/>
    <property type="match status" value="1"/>
</dbReference>
<evidence type="ECO:0000256" key="2">
    <source>
        <dbReference type="ARBA" id="ARBA00010902"/>
    </source>
</evidence>
<proteinExistence type="inferred from homology"/>
<dbReference type="Pfam" id="PF00107">
    <property type="entry name" value="ADH_zinc_N"/>
    <property type="match status" value="1"/>
</dbReference>
<dbReference type="GO" id="GO:0046294">
    <property type="term" value="P:formaldehyde catabolic process"/>
    <property type="evidence" value="ECO:0007669"/>
    <property type="project" value="InterPro"/>
</dbReference>
<comment type="catalytic activity">
    <reaction evidence="9">
        <text>S-(hydroxymethyl)glutathione + NAD(+) = S-formylglutathione + NADH + H(+)</text>
        <dbReference type="Rhea" id="RHEA:19985"/>
        <dbReference type="ChEBI" id="CHEBI:15378"/>
        <dbReference type="ChEBI" id="CHEBI:57540"/>
        <dbReference type="ChEBI" id="CHEBI:57688"/>
        <dbReference type="ChEBI" id="CHEBI:57945"/>
        <dbReference type="ChEBI" id="CHEBI:58758"/>
        <dbReference type="EC" id="1.1.1.284"/>
    </reaction>
</comment>
<evidence type="ECO:0000256" key="5">
    <source>
        <dbReference type="ARBA" id="ARBA00023002"/>
    </source>
</evidence>
<evidence type="ECO:0000256" key="12">
    <source>
        <dbReference type="RuleBase" id="RU361277"/>
    </source>
</evidence>
<accession>A0A0H5FSE0</accession>
<comment type="catalytic activity">
    <reaction evidence="7">
        <text>S-(hydroxymethyl)glutathione + NADP(+) = S-formylglutathione + NADPH + H(+)</text>
        <dbReference type="Rhea" id="RHEA:19981"/>
        <dbReference type="ChEBI" id="CHEBI:15378"/>
        <dbReference type="ChEBI" id="CHEBI:57688"/>
        <dbReference type="ChEBI" id="CHEBI:57783"/>
        <dbReference type="ChEBI" id="CHEBI:58349"/>
        <dbReference type="ChEBI" id="CHEBI:58758"/>
        <dbReference type="EC" id="1.1.1.284"/>
    </reaction>
</comment>
<sequence>MSTEGQLILCQSTAVAWEAGKPLTLEEITVDPPKKDEVRIKVLYTALCHTLSGDDPEGAFPVVLGHEGGGVVESIGEGVTDVKVGDHVVPVRLALLASAPRSLADLYRFRRPPKQLYTAECRQCKFCTSGKTNLCGAVRATQGKGVMTDGTSRFKCKGKELLHFMGCSTFSQYTVVSKHSVVAITEKAPLDKACLLGCGLTTGYGAATKTANVQAGETTAVFGLGAVGLAVVQGAVARKASKIIAIDTNDGKEAWARKMGATDFINPMKLEGQSIVEKLVEMTDGGLDHTFDCTGNVNVMRQALEACHKGWGVSTIIGVAAAGKEISTRPFQLVTGRKWQGSAFGGVKGRTELPGLVDDYLAGKLSIDDYITHNTTLSEISKGFEYMKSGECLRCVVDMSK</sequence>
<dbReference type="InterPro" id="IPR013149">
    <property type="entry name" value="ADH-like_C"/>
</dbReference>
<dbReference type="InterPro" id="IPR013154">
    <property type="entry name" value="ADH-like_N"/>
</dbReference>
<dbReference type="SUPFAM" id="SSF51735">
    <property type="entry name" value="NAD(P)-binding Rossmann-fold domains"/>
    <property type="match status" value="1"/>
</dbReference>
<evidence type="ECO:0000313" key="15">
    <source>
        <dbReference type="EMBL" id="CRX78979.1"/>
    </source>
</evidence>
<comment type="catalytic activity">
    <reaction evidence="10">
        <text>a secondary alcohol + NAD(+) = a ketone + NADH + H(+)</text>
        <dbReference type="Rhea" id="RHEA:10740"/>
        <dbReference type="ChEBI" id="CHEBI:15378"/>
        <dbReference type="ChEBI" id="CHEBI:17087"/>
        <dbReference type="ChEBI" id="CHEBI:35681"/>
        <dbReference type="ChEBI" id="CHEBI:57540"/>
        <dbReference type="ChEBI" id="CHEBI:57945"/>
        <dbReference type="EC" id="1.1.1.1"/>
    </reaction>
</comment>
<dbReference type="GO" id="GO:0004022">
    <property type="term" value="F:alcohol dehydrogenase (NAD+) activity"/>
    <property type="evidence" value="ECO:0007669"/>
    <property type="project" value="UniProtKB-EC"/>
</dbReference>
<feature type="domain" description="Alcohol dehydrogenase-like C-terminal" evidence="13">
    <location>
        <begin position="226"/>
        <end position="357"/>
    </location>
</feature>
<gene>
    <name evidence="15" type="ORF">ls5930a1_00043</name>
    <name evidence="16" type="ORF">ls5931a1_00079</name>
</gene>
<comment type="catalytic activity">
    <reaction evidence="8">
        <text>S-nitrosoglutathione + NADH + H(+) = S-(hydroxysulfenamide)glutathione + NAD(+)</text>
        <dbReference type="Rhea" id="RHEA:78371"/>
        <dbReference type="ChEBI" id="CHEBI:15378"/>
        <dbReference type="ChEBI" id="CHEBI:57540"/>
        <dbReference type="ChEBI" id="CHEBI:57945"/>
        <dbReference type="ChEBI" id="CHEBI:145544"/>
        <dbReference type="ChEBI" id="CHEBI:229723"/>
    </reaction>
</comment>
<evidence type="ECO:0000256" key="6">
    <source>
        <dbReference type="ARBA" id="ARBA00023027"/>
    </source>
</evidence>
<dbReference type="Gene3D" id="3.90.180.10">
    <property type="entry name" value="Medium-chain alcohol dehydrogenases, catalytic domain"/>
    <property type="match status" value="1"/>
</dbReference>
<dbReference type="GO" id="GO:0051903">
    <property type="term" value="F:S-(hydroxymethyl)glutathione dehydrogenase [NAD(P)+] activity"/>
    <property type="evidence" value="ECO:0007669"/>
    <property type="project" value="UniProtKB-EC"/>
</dbReference>
<dbReference type="EMBL" id="LN868506">
    <property type="protein sequence ID" value="CRX78979.1"/>
    <property type="molecule type" value="Genomic_DNA"/>
</dbReference>
<keyword evidence="6" id="KW-0520">NAD</keyword>
<evidence type="ECO:0000256" key="8">
    <source>
        <dbReference type="ARBA" id="ARBA00047901"/>
    </source>
</evidence>
<organism evidence="16">
    <name type="scientific">Leucosporidium scottii</name>
    <dbReference type="NCBI Taxonomy" id="5278"/>
    <lineage>
        <taxon>Eukaryota</taxon>
        <taxon>Fungi</taxon>
        <taxon>Dikarya</taxon>
        <taxon>Basidiomycota</taxon>
        <taxon>Pucciniomycotina</taxon>
        <taxon>Microbotryomycetes</taxon>
        <taxon>Leucosporidiales</taxon>
        <taxon>Leucosporidium</taxon>
    </lineage>
</organism>
<protein>
    <submittedName>
        <fullName evidence="16">Uncharacterized protein</fullName>
    </submittedName>
</protein>
<dbReference type="PANTHER" id="PTHR43880:SF12">
    <property type="entry name" value="ALCOHOL DEHYDROGENASE CLASS-3"/>
    <property type="match status" value="1"/>
</dbReference>
<comment type="cofactor">
    <cofactor evidence="1 12">
        <name>Zn(2+)</name>
        <dbReference type="ChEBI" id="CHEBI:29105"/>
    </cofactor>
</comment>
<evidence type="ECO:0000256" key="1">
    <source>
        <dbReference type="ARBA" id="ARBA00001947"/>
    </source>
</evidence>
<reference evidence="16" key="1">
    <citation type="submission" date="2015-06" db="EMBL/GenBank/DDBJ databases">
        <title>Genetic Architecture Underlying Mating-Type Determination in the Yeast Leucosporidium scottii and the Evolution of Mating Systems in Basidiomycetes.</title>
        <authorList>
            <person name="Maia T.M."/>
            <person name="Lopes S."/>
            <person name="Almeida J.M.G.C.F."/>
            <person name="Rosa L.H."/>
            <person name="Sampaio J.P."/>
            <person name="Goncalves P."/>
            <person name="Coelho M.A."/>
        </authorList>
    </citation>
    <scope>NUCLEOTIDE SEQUENCE</scope>
</reference>
<evidence type="ECO:0000256" key="11">
    <source>
        <dbReference type="ARBA" id="ARBA00049243"/>
    </source>
</evidence>
<evidence type="ECO:0000256" key="3">
    <source>
        <dbReference type="ARBA" id="ARBA00022723"/>
    </source>
</evidence>
<dbReference type="InterPro" id="IPR011032">
    <property type="entry name" value="GroES-like_sf"/>
</dbReference>
<comment type="similarity">
    <text evidence="2">Belongs to the zinc-containing alcohol dehydrogenase family. Class-III subfamily.</text>
</comment>